<name>A0ABD0KYL1_9CAEN</name>
<dbReference type="EMBL" id="JACVVK020000105">
    <property type="protein sequence ID" value="KAK7492195.1"/>
    <property type="molecule type" value="Genomic_DNA"/>
</dbReference>
<dbReference type="FunFam" id="1.10.287.370:FF:000005">
    <property type="entry name" value="Prefoldin subunit 4"/>
    <property type="match status" value="1"/>
</dbReference>
<dbReference type="GO" id="GO:0005737">
    <property type="term" value="C:cytoplasm"/>
    <property type="evidence" value="ECO:0007669"/>
    <property type="project" value="UniProtKB-ARBA"/>
</dbReference>
<keyword evidence="5" id="KW-0175">Coiled coil</keyword>
<evidence type="ECO:0000256" key="3">
    <source>
        <dbReference type="ARBA" id="ARBA00024667"/>
    </source>
</evidence>
<organism evidence="6 7">
    <name type="scientific">Batillaria attramentaria</name>
    <dbReference type="NCBI Taxonomy" id="370345"/>
    <lineage>
        <taxon>Eukaryota</taxon>
        <taxon>Metazoa</taxon>
        <taxon>Spiralia</taxon>
        <taxon>Lophotrochozoa</taxon>
        <taxon>Mollusca</taxon>
        <taxon>Gastropoda</taxon>
        <taxon>Caenogastropoda</taxon>
        <taxon>Sorbeoconcha</taxon>
        <taxon>Cerithioidea</taxon>
        <taxon>Batillariidae</taxon>
        <taxon>Batillaria</taxon>
    </lineage>
</organism>
<sequence length="134" mass="14921">MAATIRDSDSDAQVTLEDQQKINKFARHNAKLQDIKEELSQKKKELQNLEDAGDELLMLEGEDEAIPYPFIGELFVSTGVEEAGKLIEKAKTTVQADITNLESQAEVHKGVLSDLKVQLYAKFGTNINLEAEED</sequence>
<dbReference type="CDD" id="cd23165">
    <property type="entry name" value="Prefoldin_4"/>
    <property type="match status" value="1"/>
</dbReference>
<dbReference type="InterPro" id="IPR016661">
    <property type="entry name" value="PFDN4"/>
</dbReference>
<evidence type="ECO:0000256" key="4">
    <source>
        <dbReference type="PIRNR" id="PIRNR016477"/>
    </source>
</evidence>
<protein>
    <recommendedName>
        <fullName evidence="4">Prefoldin subunit 4</fullName>
    </recommendedName>
</protein>
<dbReference type="InterPro" id="IPR009053">
    <property type="entry name" value="Prefoldin"/>
</dbReference>
<dbReference type="Gene3D" id="1.10.287.370">
    <property type="match status" value="1"/>
</dbReference>
<comment type="function">
    <text evidence="3 4">Binds specifically to cytosolic chaperonin (c-CPN) and transfers target proteins to it. Binds to nascent polypeptide chain and promotes folding in an environment in which there are many competing pathways for nonnative proteins.</text>
</comment>
<evidence type="ECO:0000313" key="7">
    <source>
        <dbReference type="Proteomes" id="UP001519460"/>
    </source>
</evidence>
<dbReference type="PANTHER" id="PTHR21100">
    <property type="entry name" value="PREFOLDIN SUBUNIT 4"/>
    <property type="match status" value="1"/>
</dbReference>
<dbReference type="PANTHER" id="PTHR21100:SF9">
    <property type="entry name" value="PREFOLDIN SUBUNIT 4"/>
    <property type="match status" value="1"/>
</dbReference>
<dbReference type="Pfam" id="PF01920">
    <property type="entry name" value="Prefoldin_2"/>
    <property type="match status" value="1"/>
</dbReference>
<dbReference type="GO" id="GO:0006457">
    <property type="term" value="P:protein folding"/>
    <property type="evidence" value="ECO:0007669"/>
    <property type="project" value="UniProtKB-UniRule"/>
</dbReference>
<comment type="subunit">
    <text evidence="4">Heterohexamer of two PFD-alpha type and four PFD-beta type subunits.</text>
</comment>
<accession>A0ABD0KYL1</accession>
<comment type="similarity">
    <text evidence="1 4">Belongs to the prefoldin subunit beta family.</text>
</comment>
<dbReference type="SUPFAM" id="SSF46579">
    <property type="entry name" value="Prefoldin"/>
    <property type="match status" value="1"/>
</dbReference>
<comment type="caution">
    <text evidence="6">The sequence shown here is derived from an EMBL/GenBank/DDBJ whole genome shotgun (WGS) entry which is preliminary data.</text>
</comment>
<keyword evidence="7" id="KW-1185">Reference proteome</keyword>
<dbReference type="GO" id="GO:0016272">
    <property type="term" value="C:prefoldin complex"/>
    <property type="evidence" value="ECO:0007669"/>
    <property type="project" value="UniProtKB-UniRule"/>
</dbReference>
<evidence type="ECO:0000313" key="6">
    <source>
        <dbReference type="EMBL" id="KAK7492195.1"/>
    </source>
</evidence>
<feature type="coiled-coil region" evidence="5">
    <location>
        <begin position="22"/>
        <end position="62"/>
    </location>
</feature>
<dbReference type="InterPro" id="IPR002777">
    <property type="entry name" value="PFD_beta-like"/>
</dbReference>
<reference evidence="6 7" key="1">
    <citation type="journal article" date="2023" name="Sci. Data">
        <title>Genome assembly of the Korean intertidal mud-creeper Batillaria attramentaria.</title>
        <authorList>
            <person name="Patra A.K."/>
            <person name="Ho P.T."/>
            <person name="Jun S."/>
            <person name="Lee S.J."/>
            <person name="Kim Y."/>
            <person name="Won Y.J."/>
        </authorList>
    </citation>
    <scope>NUCLEOTIDE SEQUENCE [LARGE SCALE GENOMIC DNA]</scope>
    <source>
        <strain evidence="6">Wonlab-2016</strain>
    </source>
</reference>
<dbReference type="AlphaFoldDB" id="A0ABD0KYL1"/>
<keyword evidence="2 4" id="KW-0143">Chaperone</keyword>
<evidence type="ECO:0000256" key="5">
    <source>
        <dbReference type="SAM" id="Coils"/>
    </source>
</evidence>
<dbReference type="PIRSF" id="PIRSF016477">
    <property type="entry name" value="Prefoldin_subunit_4"/>
    <property type="match status" value="1"/>
</dbReference>
<proteinExistence type="inferred from homology"/>
<dbReference type="Proteomes" id="UP001519460">
    <property type="component" value="Unassembled WGS sequence"/>
</dbReference>
<gene>
    <name evidence="6" type="ORF">BaRGS_00016492</name>
</gene>
<evidence type="ECO:0000256" key="1">
    <source>
        <dbReference type="ARBA" id="ARBA00008045"/>
    </source>
</evidence>
<evidence type="ECO:0000256" key="2">
    <source>
        <dbReference type="ARBA" id="ARBA00023186"/>
    </source>
</evidence>